<comment type="caution">
    <text evidence="1">The sequence shown here is derived from an EMBL/GenBank/DDBJ whole genome shotgun (WGS) entry which is preliminary data.</text>
</comment>
<sequence length="138" mass="14767">MRPVPLVTTIIAAAATLELVSATCKTHTPSGARKWQMDFFSEPNCAGIHKPLNGTAKSGGSPGPSSTCHNLGYFDCDLVQSFVFSPAKMSDGQSLSVVLYEGRDCKGKNLGQHGGAWTAKHVVGDQRLVNSIKIVYWD</sequence>
<organism evidence="1 2">
    <name type="scientific">Leucogyrophana mollusca</name>
    <dbReference type="NCBI Taxonomy" id="85980"/>
    <lineage>
        <taxon>Eukaryota</taxon>
        <taxon>Fungi</taxon>
        <taxon>Dikarya</taxon>
        <taxon>Basidiomycota</taxon>
        <taxon>Agaricomycotina</taxon>
        <taxon>Agaricomycetes</taxon>
        <taxon>Agaricomycetidae</taxon>
        <taxon>Boletales</taxon>
        <taxon>Boletales incertae sedis</taxon>
        <taxon>Leucogyrophana</taxon>
    </lineage>
</organism>
<protein>
    <submittedName>
        <fullName evidence="1">Uncharacterized protein</fullName>
    </submittedName>
</protein>
<dbReference type="Proteomes" id="UP000790709">
    <property type="component" value="Unassembled WGS sequence"/>
</dbReference>
<accession>A0ACB8BC74</accession>
<dbReference type="EMBL" id="MU266457">
    <property type="protein sequence ID" value="KAH7923287.1"/>
    <property type="molecule type" value="Genomic_DNA"/>
</dbReference>
<gene>
    <name evidence="1" type="ORF">BV22DRAFT_1036553</name>
</gene>
<proteinExistence type="predicted"/>
<evidence type="ECO:0000313" key="1">
    <source>
        <dbReference type="EMBL" id="KAH7923287.1"/>
    </source>
</evidence>
<keyword evidence="2" id="KW-1185">Reference proteome</keyword>
<reference evidence="1" key="1">
    <citation type="journal article" date="2021" name="New Phytol.">
        <title>Evolutionary innovations through gain and loss of genes in the ectomycorrhizal Boletales.</title>
        <authorList>
            <person name="Wu G."/>
            <person name="Miyauchi S."/>
            <person name="Morin E."/>
            <person name="Kuo A."/>
            <person name="Drula E."/>
            <person name="Varga T."/>
            <person name="Kohler A."/>
            <person name="Feng B."/>
            <person name="Cao Y."/>
            <person name="Lipzen A."/>
            <person name="Daum C."/>
            <person name="Hundley H."/>
            <person name="Pangilinan J."/>
            <person name="Johnson J."/>
            <person name="Barry K."/>
            <person name="LaButti K."/>
            <person name="Ng V."/>
            <person name="Ahrendt S."/>
            <person name="Min B."/>
            <person name="Choi I.G."/>
            <person name="Park H."/>
            <person name="Plett J.M."/>
            <person name="Magnuson J."/>
            <person name="Spatafora J.W."/>
            <person name="Nagy L.G."/>
            <person name="Henrissat B."/>
            <person name="Grigoriev I.V."/>
            <person name="Yang Z.L."/>
            <person name="Xu J."/>
            <person name="Martin F.M."/>
        </authorList>
    </citation>
    <scope>NUCLEOTIDE SEQUENCE</scope>
    <source>
        <strain evidence="1">KUC20120723A-06</strain>
    </source>
</reference>
<evidence type="ECO:0000313" key="2">
    <source>
        <dbReference type="Proteomes" id="UP000790709"/>
    </source>
</evidence>
<name>A0ACB8BC74_9AGAM</name>